<name>A0ABU7RBE8_9ACTN</name>
<proteinExistence type="predicted"/>
<keyword evidence="2" id="KW-1185">Reference proteome</keyword>
<evidence type="ECO:0000313" key="1">
    <source>
        <dbReference type="EMBL" id="MEE6147927.1"/>
    </source>
</evidence>
<protein>
    <submittedName>
        <fullName evidence="1">Uncharacterized protein</fullName>
    </submittedName>
</protein>
<dbReference type="RefSeq" id="WP_330958693.1">
    <property type="nucleotide sequence ID" value="NZ_JAZGJQ010000010.1"/>
</dbReference>
<dbReference type="EMBL" id="JAZGJQ010000010">
    <property type="protein sequence ID" value="MEE6147927.1"/>
    <property type="molecule type" value="Genomic_DNA"/>
</dbReference>
<sequence>MSDEELRSLIAEKNGDKWDASSVDAQDPMVAELFDRLARGID</sequence>
<comment type="caution">
    <text evidence="1">The sequence shown here is derived from an EMBL/GenBank/DDBJ whole genome shotgun (WGS) entry which is preliminary data.</text>
</comment>
<organism evidence="1 2">
    <name type="scientific">Olsenella absiana</name>
    <dbReference type="NCBI Taxonomy" id="3115222"/>
    <lineage>
        <taxon>Bacteria</taxon>
        <taxon>Bacillati</taxon>
        <taxon>Actinomycetota</taxon>
        <taxon>Coriobacteriia</taxon>
        <taxon>Coriobacteriales</taxon>
        <taxon>Atopobiaceae</taxon>
        <taxon>Olsenella</taxon>
    </lineage>
</organism>
<accession>A0ABU7RBE8</accession>
<dbReference type="Proteomes" id="UP001332931">
    <property type="component" value="Unassembled WGS sequence"/>
</dbReference>
<reference evidence="1 2" key="1">
    <citation type="submission" date="2024-01" db="EMBL/GenBank/DDBJ databases">
        <title>Description of Olsenella sp. nov., isolated from pig feces.</title>
        <authorList>
            <person name="Chang Y.-H."/>
        </authorList>
    </citation>
    <scope>NUCLEOTIDE SEQUENCE [LARGE SCALE GENOMIC DNA]</scope>
    <source>
        <strain evidence="1 2">YH-ols2223</strain>
    </source>
</reference>
<evidence type="ECO:0000313" key="2">
    <source>
        <dbReference type="Proteomes" id="UP001332931"/>
    </source>
</evidence>
<gene>
    <name evidence="1" type="ORF">VXJ25_08040</name>
</gene>